<proteinExistence type="predicted"/>
<dbReference type="Gene3D" id="2.60.420.10">
    <property type="entry name" value="Maltose phosphorylase, domain 3"/>
    <property type="match status" value="1"/>
</dbReference>
<evidence type="ECO:0000259" key="1">
    <source>
        <dbReference type="Pfam" id="PF03633"/>
    </source>
</evidence>
<evidence type="ECO:0000313" key="2">
    <source>
        <dbReference type="EMBL" id="REE56492.1"/>
    </source>
</evidence>
<comment type="caution">
    <text evidence="2">The sequence shown here is derived from an EMBL/GenBank/DDBJ whole genome shotgun (WGS) entry which is preliminary data.</text>
</comment>
<protein>
    <recommendedName>
        <fullName evidence="1">Glycoside hydrolase family 65 C-terminal domain-containing protein</fullName>
    </recommendedName>
</protein>
<dbReference type="SUPFAM" id="SSF48208">
    <property type="entry name" value="Six-hairpin glycosidases"/>
    <property type="match status" value="1"/>
</dbReference>
<dbReference type="InterPro" id="IPR008928">
    <property type="entry name" value="6-hairpin_glycosidase_sf"/>
</dbReference>
<dbReference type="EMBL" id="QTTN01000058">
    <property type="protein sequence ID" value="REE56492.1"/>
    <property type="molecule type" value="Genomic_DNA"/>
</dbReference>
<dbReference type="AlphaFoldDB" id="A0A3D9Q1L7"/>
<dbReference type="GO" id="GO:0005975">
    <property type="term" value="P:carbohydrate metabolic process"/>
    <property type="evidence" value="ECO:0007669"/>
    <property type="project" value="InterPro"/>
</dbReference>
<accession>A0A3D9Q1L7</accession>
<sequence>MNEFGVNVFPYREETNHFCNAAWVVWTSGMAAAAGREGRLDLLMSLVAQQVRNSVMTKTFYEVIDYRTGKAWRWPGQLWHVAGFISYFLFGVLGIEYDERGMSFAPAVPKTLRDLRLDNLRYREAVLDIAVHGFGTKFRMTCDGEQVDGLIPASLTGKHLIEFWS</sequence>
<feature type="domain" description="Glycoside hydrolase family 65 C-terminal" evidence="1">
    <location>
        <begin position="98"/>
        <end position="142"/>
    </location>
</feature>
<evidence type="ECO:0000313" key="3">
    <source>
        <dbReference type="Proteomes" id="UP000256304"/>
    </source>
</evidence>
<dbReference type="Pfam" id="PF03633">
    <property type="entry name" value="Glyco_hydro_65C"/>
    <property type="match status" value="1"/>
</dbReference>
<organism evidence="2 3">
    <name type="scientific">Paenibacillus taihuensis</name>
    <dbReference type="NCBI Taxonomy" id="1156355"/>
    <lineage>
        <taxon>Bacteria</taxon>
        <taxon>Bacillati</taxon>
        <taxon>Bacillota</taxon>
        <taxon>Bacilli</taxon>
        <taxon>Bacillales</taxon>
        <taxon>Paenibacillaceae</taxon>
        <taxon>Paenibacillus</taxon>
    </lineage>
</organism>
<dbReference type="InterPro" id="IPR005194">
    <property type="entry name" value="Glyco_hydro_65_C"/>
</dbReference>
<keyword evidence="3" id="KW-1185">Reference proteome</keyword>
<reference evidence="2 3" key="1">
    <citation type="submission" date="2018-08" db="EMBL/GenBank/DDBJ databases">
        <title>Genomic Encyclopedia of Type Strains, Phase III (KMG-III): the genomes of soil and plant-associated and newly described type strains.</title>
        <authorList>
            <person name="Whitman W."/>
        </authorList>
    </citation>
    <scope>NUCLEOTIDE SEQUENCE [LARGE SCALE GENOMIC DNA]</scope>
    <source>
        <strain evidence="2 3">CGMCC 1.10966</strain>
    </source>
</reference>
<dbReference type="Proteomes" id="UP000256304">
    <property type="component" value="Unassembled WGS sequence"/>
</dbReference>
<name>A0A3D9Q1L7_9BACL</name>
<gene>
    <name evidence="2" type="ORF">A8990_15829</name>
</gene>